<proteinExistence type="predicted"/>
<dbReference type="VEuPathDB" id="PiroplasmaDB:TA06930"/>
<dbReference type="OrthoDB" id="10435338at2759"/>
<gene>
    <name evidence="2" type="ORF">TA06930</name>
</gene>
<name>Q4UHV7_THEAN</name>
<dbReference type="Proteomes" id="UP000001950">
    <property type="component" value="Chromosome 1"/>
</dbReference>
<dbReference type="OMA" id="SIAWPCK"/>
<dbReference type="eggNOG" id="ENOG502QY1Z">
    <property type="taxonomic scope" value="Eukaryota"/>
</dbReference>
<reference evidence="2 3" key="1">
    <citation type="journal article" date="2005" name="Science">
        <title>Genome of the host-cell transforming parasite Theileria annulata compared with T. parva.</title>
        <authorList>
            <person name="Pain A."/>
            <person name="Renauld H."/>
            <person name="Berriman M."/>
            <person name="Murphy L."/>
            <person name="Yeats C.A."/>
            <person name="Weir W."/>
            <person name="Kerhornou A."/>
            <person name="Aslett M."/>
            <person name="Bishop R."/>
            <person name="Bouchier C."/>
            <person name="Cochet M."/>
            <person name="Coulson R.M.R."/>
            <person name="Cronin A."/>
            <person name="de Villiers E.P."/>
            <person name="Fraser A."/>
            <person name="Fosker N."/>
            <person name="Gardner M."/>
            <person name="Goble A."/>
            <person name="Griffiths-Jones S."/>
            <person name="Harris D.E."/>
            <person name="Katzer F."/>
            <person name="Larke N."/>
            <person name="Lord A."/>
            <person name="Maser P."/>
            <person name="McKellar S."/>
            <person name="Mooney P."/>
            <person name="Morton F."/>
            <person name="Nene V."/>
            <person name="O'Neil S."/>
            <person name="Price C."/>
            <person name="Quail M.A."/>
            <person name="Rabbinowitsch E."/>
            <person name="Rawlings N.D."/>
            <person name="Rutter S."/>
            <person name="Saunders D."/>
            <person name="Seeger K."/>
            <person name="Shah T."/>
            <person name="Squares R."/>
            <person name="Squares S."/>
            <person name="Tivey A."/>
            <person name="Walker A.R."/>
            <person name="Woodward J."/>
            <person name="Dobbelaere D.A.E."/>
            <person name="Langsley G."/>
            <person name="Rajandream M.A."/>
            <person name="McKeever D."/>
            <person name="Shiels B."/>
            <person name="Tait A."/>
            <person name="Barrell B.G."/>
            <person name="Hall N."/>
        </authorList>
    </citation>
    <scope>NUCLEOTIDE SEQUENCE [LARGE SCALE GENOMIC DNA]</scope>
    <source>
        <strain evidence="3">Ankara</strain>
    </source>
</reference>
<organism evidence="2 3">
    <name type="scientific">Theileria annulata</name>
    <dbReference type="NCBI Taxonomy" id="5874"/>
    <lineage>
        <taxon>Eukaryota</taxon>
        <taxon>Sar</taxon>
        <taxon>Alveolata</taxon>
        <taxon>Apicomplexa</taxon>
        <taxon>Aconoidasida</taxon>
        <taxon>Piroplasmida</taxon>
        <taxon>Theileriidae</taxon>
        <taxon>Theileria</taxon>
    </lineage>
</organism>
<dbReference type="InParanoid" id="Q4UHV7"/>
<dbReference type="AlphaFoldDB" id="Q4UHV7"/>
<dbReference type="KEGG" id="tan:TA06930"/>
<accession>Q4UHV7</accession>
<protein>
    <submittedName>
        <fullName evidence="2">Uncharacterized protein</fullName>
    </submittedName>
</protein>
<evidence type="ECO:0000313" key="3">
    <source>
        <dbReference type="Proteomes" id="UP000001950"/>
    </source>
</evidence>
<feature type="region of interest" description="Disordered" evidence="1">
    <location>
        <begin position="56"/>
        <end position="112"/>
    </location>
</feature>
<feature type="compositionally biased region" description="Polar residues" evidence="1">
    <location>
        <begin position="56"/>
        <end position="73"/>
    </location>
</feature>
<feature type="compositionally biased region" description="Basic and acidic residues" evidence="1">
    <location>
        <begin position="89"/>
        <end position="99"/>
    </location>
</feature>
<sequence length="140" mass="16177">MVIRAPNSIAWPCKKLIPCKSKTRSTKVVCKSVMKRRNGRKIRSVEAFVEIDLTSQGKNGSTLNSKQTNSPKNIGTMEEYLRNSNLKMNDSEKTDRKESLVPSNIKSKKEDDDVETDDKTIEWYLIPLFIPFSHMWCQYM</sequence>
<dbReference type="GeneID" id="3864174"/>
<dbReference type="EMBL" id="CR940347">
    <property type="protein sequence ID" value="CAI73332.1"/>
    <property type="molecule type" value="Genomic_DNA"/>
</dbReference>
<keyword evidence="3" id="KW-1185">Reference proteome</keyword>
<evidence type="ECO:0000313" key="2">
    <source>
        <dbReference type="EMBL" id="CAI73332.1"/>
    </source>
</evidence>
<evidence type="ECO:0000256" key="1">
    <source>
        <dbReference type="SAM" id="MobiDB-lite"/>
    </source>
</evidence>
<dbReference type="RefSeq" id="XP_954009.1">
    <property type="nucleotide sequence ID" value="XM_948916.1"/>
</dbReference>